<feature type="region of interest" description="Disordered" evidence="6">
    <location>
        <begin position="153"/>
        <end position="173"/>
    </location>
</feature>
<dbReference type="CDD" id="cd12414">
    <property type="entry name" value="RRM2_RBM28_like"/>
    <property type="match status" value="1"/>
</dbReference>
<dbReference type="AlphaFoldDB" id="A0AAD4X815"/>
<feature type="domain" description="RRM" evidence="7">
    <location>
        <begin position="26"/>
        <end position="102"/>
    </location>
</feature>
<protein>
    <recommendedName>
        <fullName evidence="7">RRM domain-containing protein</fullName>
    </recommendedName>
</protein>
<dbReference type="SMART" id="SM00360">
    <property type="entry name" value="RRM"/>
    <property type="match status" value="3"/>
</dbReference>
<dbReference type="Gene3D" id="3.30.70.330">
    <property type="match status" value="3"/>
</dbReference>
<name>A0AAD4X815_9MAGN</name>
<reference evidence="8" key="1">
    <citation type="submission" date="2022-04" db="EMBL/GenBank/DDBJ databases">
        <title>A functionally conserved STORR gene fusion in Papaver species that diverged 16.8 million years ago.</title>
        <authorList>
            <person name="Catania T."/>
        </authorList>
    </citation>
    <scope>NUCLEOTIDE SEQUENCE</scope>
    <source>
        <strain evidence="8">S-188037</strain>
    </source>
</reference>
<evidence type="ECO:0000313" key="9">
    <source>
        <dbReference type="Proteomes" id="UP001202328"/>
    </source>
</evidence>
<evidence type="ECO:0000256" key="5">
    <source>
        <dbReference type="PROSITE-ProRule" id="PRU00176"/>
    </source>
</evidence>
<comment type="caution">
    <text evidence="8">The sequence shown here is derived from an EMBL/GenBank/DDBJ whole genome shotgun (WGS) entry which is preliminary data.</text>
</comment>
<comment type="subcellular location">
    <subcellularLocation>
        <location evidence="1">Nucleus</location>
    </subcellularLocation>
</comment>
<evidence type="ECO:0000256" key="6">
    <source>
        <dbReference type="SAM" id="MobiDB-lite"/>
    </source>
</evidence>
<dbReference type="SUPFAM" id="SSF54928">
    <property type="entry name" value="RNA-binding domain, RBD"/>
    <property type="match status" value="3"/>
</dbReference>
<dbReference type="InterPro" id="IPR051945">
    <property type="entry name" value="RRM_MRD1_RNA_proc_ribogen"/>
</dbReference>
<evidence type="ECO:0000256" key="3">
    <source>
        <dbReference type="ARBA" id="ARBA00022884"/>
    </source>
</evidence>
<organism evidence="8 9">
    <name type="scientific">Papaver atlanticum</name>
    <dbReference type="NCBI Taxonomy" id="357466"/>
    <lineage>
        <taxon>Eukaryota</taxon>
        <taxon>Viridiplantae</taxon>
        <taxon>Streptophyta</taxon>
        <taxon>Embryophyta</taxon>
        <taxon>Tracheophyta</taxon>
        <taxon>Spermatophyta</taxon>
        <taxon>Magnoliopsida</taxon>
        <taxon>Ranunculales</taxon>
        <taxon>Papaveraceae</taxon>
        <taxon>Papaveroideae</taxon>
        <taxon>Papaver</taxon>
    </lineage>
</organism>
<accession>A0AAD4X815</accession>
<feature type="domain" description="RRM" evidence="7">
    <location>
        <begin position="276"/>
        <end position="354"/>
    </location>
</feature>
<keyword evidence="4" id="KW-0539">Nucleus</keyword>
<proteinExistence type="predicted"/>
<evidence type="ECO:0000256" key="1">
    <source>
        <dbReference type="ARBA" id="ARBA00004123"/>
    </source>
</evidence>
<gene>
    <name evidence="8" type="ORF">MKW98_031314</name>
</gene>
<evidence type="ECO:0000256" key="4">
    <source>
        <dbReference type="ARBA" id="ARBA00023242"/>
    </source>
</evidence>
<dbReference type="GO" id="GO:0005634">
    <property type="term" value="C:nucleus"/>
    <property type="evidence" value="ECO:0007669"/>
    <property type="project" value="UniProtKB-SubCell"/>
</dbReference>
<dbReference type="PANTHER" id="PTHR48039:SF5">
    <property type="entry name" value="RNA-BINDING PROTEIN 28"/>
    <property type="match status" value="1"/>
</dbReference>
<dbReference type="InterPro" id="IPR035979">
    <property type="entry name" value="RBD_domain_sf"/>
</dbReference>
<feature type="compositionally biased region" description="Basic and acidic residues" evidence="6">
    <location>
        <begin position="8"/>
        <end position="21"/>
    </location>
</feature>
<dbReference type="Pfam" id="PF00076">
    <property type="entry name" value="RRM_1"/>
    <property type="match status" value="2"/>
</dbReference>
<evidence type="ECO:0000313" key="8">
    <source>
        <dbReference type="EMBL" id="KAI3863722.1"/>
    </source>
</evidence>
<dbReference type="Proteomes" id="UP001202328">
    <property type="component" value="Unassembled WGS sequence"/>
</dbReference>
<keyword evidence="9" id="KW-1185">Reference proteome</keyword>
<dbReference type="GO" id="GO:0003729">
    <property type="term" value="F:mRNA binding"/>
    <property type="evidence" value="ECO:0007669"/>
    <property type="project" value="TreeGrafter"/>
</dbReference>
<evidence type="ECO:0000259" key="7">
    <source>
        <dbReference type="PROSITE" id="PS50102"/>
    </source>
</evidence>
<keyword evidence="2" id="KW-0677">Repeat</keyword>
<dbReference type="PROSITE" id="PS50102">
    <property type="entry name" value="RRM"/>
    <property type="match status" value="2"/>
</dbReference>
<keyword evidence="3 5" id="KW-0694">RNA-binding</keyword>
<dbReference type="InterPro" id="IPR000504">
    <property type="entry name" value="RRM_dom"/>
</dbReference>
<evidence type="ECO:0000256" key="2">
    <source>
        <dbReference type="ARBA" id="ARBA00022737"/>
    </source>
</evidence>
<dbReference type="PANTHER" id="PTHR48039">
    <property type="entry name" value="RNA-BINDING MOTIF PROTEIN 14B"/>
    <property type="match status" value="1"/>
</dbReference>
<dbReference type="EMBL" id="JAJJMB010014022">
    <property type="protein sequence ID" value="KAI3863722.1"/>
    <property type="molecule type" value="Genomic_DNA"/>
</dbReference>
<feature type="region of interest" description="Disordered" evidence="6">
    <location>
        <begin position="1"/>
        <end position="27"/>
    </location>
</feature>
<sequence length="541" mass="58240">MGKKRRMKEGGADGGKREGNGEHSPSTIFVSGLTDSITDAQFEKTFSEVGPVKHSFVVRHKGVHSGIGYVGFVATGDANLAAELKNGTSLGGKKIAVKLAKYRAPRGQRRLKTDPEEVNRTGKALVTSLADKEQSSKEQGTIEALVSPKSLCKNGKSSGEVPPNIVATKGESSSEKQRVARTVIFGGLTNADIAEEVISRAKEVGNVCSVAYPLPKQKLEHHALTRDGCKMDAAAVIYRGVKSARVAVSKLHQQEIKGASVWARQLGGEGSKTAKWKLIVRNIPFKAKVNEIKELFSSAGFVWKVLIPQAPETGPSKGFAFVTFTCKQDAENAIRKVNGQNFGERPIAVDWAIPKEIYTSGATAVDSYKDGLQHSEEEDEISSDDMKDVDGSVPAAAVDSEKEIDIARKVLNKVMTSTGKGDLISNVILPVVHKVTRRPTGTGFLKFSTSSEADAAVAAAHATGDSEFLLKGRQLTVYKARDNKSACDKEIGKAKCEHVDQRNLYLAKEGVILEGSPAAEGVSSHEMFKRQVVEKKKNVKL</sequence>
<dbReference type="InterPro" id="IPR012677">
    <property type="entry name" value="Nucleotide-bd_a/b_plait_sf"/>
</dbReference>